<reference evidence="7 8" key="1">
    <citation type="submission" date="2018-06" db="EMBL/GenBank/DDBJ databases">
        <title>Draft Genome Sequence of a Novel Marine Bacterium Related to the Verrucomicrobia.</title>
        <authorList>
            <person name="Vosseberg J."/>
            <person name="Martijn J."/>
            <person name="Ettema T.J.G."/>
        </authorList>
    </citation>
    <scope>NUCLEOTIDE SEQUENCE [LARGE SCALE GENOMIC DNA]</scope>
    <source>
        <strain evidence="7">TARA_B100001123</strain>
    </source>
</reference>
<keyword evidence="2" id="KW-0201">Cytochrome c-type biogenesis</keyword>
<dbReference type="PANTHER" id="PTHR42852:SF6">
    <property type="entry name" value="THIOL:DISULFIDE INTERCHANGE PROTEIN DSBE"/>
    <property type="match status" value="1"/>
</dbReference>
<dbReference type="Pfam" id="PF00578">
    <property type="entry name" value="AhpC-TSA"/>
    <property type="match status" value="1"/>
</dbReference>
<accession>A0A2Z4ADL2</accession>
<dbReference type="InterPro" id="IPR000866">
    <property type="entry name" value="AhpC/TSA"/>
</dbReference>
<dbReference type="AlphaFoldDB" id="A0A2Z4ADL2"/>
<dbReference type="InterPro" id="IPR017937">
    <property type="entry name" value="Thioredoxin_CS"/>
</dbReference>
<dbReference type="Proteomes" id="UP000247465">
    <property type="component" value="Chromosome"/>
</dbReference>
<keyword evidence="4" id="KW-0676">Redox-active center</keyword>
<evidence type="ECO:0000256" key="1">
    <source>
        <dbReference type="ARBA" id="ARBA00004196"/>
    </source>
</evidence>
<dbReference type="SUPFAM" id="SSF52833">
    <property type="entry name" value="Thioredoxin-like"/>
    <property type="match status" value="1"/>
</dbReference>
<keyword evidence="3" id="KW-1015">Disulfide bond</keyword>
<dbReference type="EMBL" id="CP029803">
    <property type="protein sequence ID" value="AWT58936.1"/>
    <property type="molecule type" value="Genomic_DNA"/>
</dbReference>
<feature type="domain" description="Thioredoxin" evidence="6">
    <location>
        <begin position="124"/>
        <end position="260"/>
    </location>
</feature>
<evidence type="ECO:0000256" key="4">
    <source>
        <dbReference type="ARBA" id="ARBA00023284"/>
    </source>
</evidence>
<dbReference type="PANTHER" id="PTHR42852">
    <property type="entry name" value="THIOL:DISULFIDE INTERCHANGE PROTEIN DSBE"/>
    <property type="match status" value="1"/>
</dbReference>
<evidence type="ECO:0000313" key="8">
    <source>
        <dbReference type="Proteomes" id="UP000247465"/>
    </source>
</evidence>
<feature type="coiled-coil region" evidence="5">
    <location>
        <begin position="43"/>
        <end position="70"/>
    </location>
</feature>
<evidence type="ECO:0000256" key="3">
    <source>
        <dbReference type="ARBA" id="ARBA00023157"/>
    </source>
</evidence>
<dbReference type="GO" id="GO:0017004">
    <property type="term" value="P:cytochrome complex assembly"/>
    <property type="evidence" value="ECO:0007669"/>
    <property type="project" value="UniProtKB-KW"/>
</dbReference>
<dbReference type="KEGG" id="mtar:DF168_00108"/>
<evidence type="ECO:0000256" key="2">
    <source>
        <dbReference type="ARBA" id="ARBA00022748"/>
    </source>
</evidence>
<dbReference type="Gene3D" id="3.40.30.10">
    <property type="entry name" value="Glutaredoxin"/>
    <property type="match status" value="1"/>
</dbReference>
<dbReference type="GO" id="GO:0016491">
    <property type="term" value="F:oxidoreductase activity"/>
    <property type="evidence" value="ECO:0007669"/>
    <property type="project" value="InterPro"/>
</dbReference>
<dbReference type="GO" id="GO:0016209">
    <property type="term" value="F:antioxidant activity"/>
    <property type="evidence" value="ECO:0007669"/>
    <property type="project" value="InterPro"/>
</dbReference>
<dbReference type="PROSITE" id="PS51352">
    <property type="entry name" value="THIOREDOXIN_2"/>
    <property type="match status" value="1"/>
</dbReference>
<evidence type="ECO:0000313" key="7">
    <source>
        <dbReference type="EMBL" id="AWT58936.1"/>
    </source>
</evidence>
<evidence type="ECO:0000256" key="5">
    <source>
        <dbReference type="SAM" id="Coils"/>
    </source>
</evidence>
<keyword evidence="5" id="KW-0175">Coiled coil</keyword>
<comment type="subcellular location">
    <subcellularLocation>
        <location evidence="1">Cell envelope</location>
    </subcellularLocation>
</comment>
<dbReference type="CDD" id="cd02966">
    <property type="entry name" value="TlpA_like_family"/>
    <property type="match status" value="1"/>
</dbReference>
<evidence type="ECO:0000259" key="6">
    <source>
        <dbReference type="PROSITE" id="PS51352"/>
    </source>
</evidence>
<organism evidence="7 8">
    <name type="scientific">Candidatus Moanibacter tarae</name>
    <dbReference type="NCBI Taxonomy" id="2200854"/>
    <lineage>
        <taxon>Bacteria</taxon>
        <taxon>Pseudomonadati</taxon>
        <taxon>Verrucomicrobiota</taxon>
        <taxon>Opitutia</taxon>
        <taxon>Puniceicoccales</taxon>
        <taxon>Puniceicoccales incertae sedis</taxon>
        <taxon>Candidatus Moanibacter</taxon>
    </lineage>
</organism>
<dbReference type="PROSITE" id="PS00194">
    <property type="entry name" value="THIOREDOXIN_1"/>
    <property type="match status" value="1"/>
</dbReference>
<protein>
    <submittedName>
        <fullName evidence="7">Sporulation thiol-disulfide oxidoreductase A</fullName>
    </submittedName>
</protein>
<name>A0A2Z4ADL2_9BACT</name>
<proteinExistence type="predicted"/>
<dbReference type="InterPro" id="IPR036249">
    <property type="entry name" value="Thioredoxin-like_sf"/>
</dbReference>
<dbReference type="GO" id="GO:0030313">
    <property type="term" value="C:cell envelope"/>
    <property type="evidence" value="ECO:0007669"/>
    <property type="project" value="UniProtKB-SubCell"/>
</dbReference>
<dbReference type="InterPro" id="IPR050553">
    <property type="entry name" value="Thioredoxin_ResA/DsbE_sf"/>
</dbReference>
<sequence>MVFHPLKIMTKSLKFRVVAFALPTMLLGLNSLFSTENAMIPKETELAYRVKALEERLEQLEKTLGQKNTKEELEARARIDFSAIRALVAEDKFDNAKSELERFLRSYDDPRTTPAAQSLAKELSVIGSHVPATWGIDKWFQGGESALKSRQEPTLLVFWETWCVYCRQQLPEIQALYEELKAEGLEIVGLTTVSGSATERGVQKIINRFNLSFPVAKEDGSIGKTFVVSGIPMAAVFKEGTIIWRGHPGRLTQKKIRSWL</sequence>
<dbReference type="InterPro" id="IPR013766">
    <property type="entry name" value="Thioredoxin_domain"/>
</dbReference>
<gene>
    <name evidence="7" type="primary">stoA</name>
    <name evidence="7" type="ORF">DF168_00108</name>
</gene>